<sequence length="367" mass="41604">MVDIWWSLLGAAIPAALAGQALRVRRRHAEEQRLKSARGREKNSDDIFVCERVCTSKRMLKKVGAFSKDPTPDTCVTVCGVSELDACADACGRTVCVNQHQINVLFEGVSCERDPKLPTLPAFSKLASKMVVQNFTVDLNKPLVFQVGHLGEAYQEWVHQPIVCKEGPRFFASDFWEFLTRTVWWVVPLIWLPVVCWFVATSVQMGLVIPHVALMMVLGIFIWTLVEYSLHRFLFHINTKTYWGNTGHYLIHGCHHKHPMDGLRLVFPPAATAVLCVPFWYTVKLMSTPTTAPALFGGGLLGYVMYDVTHYFLHHGQPTGEVARFLKRYHLNHHFRIQNRGFGITSTMWDKVFGTLPGYKAAEKSSR</sequence>
<protein>
    <submittedName>
        <fullName evidence="1">Uncharacterized protein</fullName>
    </submittedName>
</protein>
<accession>A0ACC2L257</accession>
<proteinExistence type="predicted"/>
<organism evidence="1 2">
    <name type="scientific">Persea americana</name>
    <name type="common">Avocado</name>
    <dbReference type="NCBI Taxonomy" id="3435"/>
    <lineage>
        <taxon>Eukaryota</taxon>
        <taxon>Viridiplantae</taxon>
        <taxon>Streptophyta</taxon>
        <taxon>Embryophyta</taxon>
        <taxon>Tracheophyta</taxon>
        <taxon>Spermatophyta</taxon>
        <taxon>Magnoliopsida</taxon>
        <taxon>Magnoliidae</taxon>
        <taxon>Laurales</taxon>
        <taxon>Lauraceae</taxon>
        <taxon>Persea</taxon>
    </lineage>
</organism>
<dbReference type="EMBL" id="CM056814">
    <property type="protein sequence ID" value="KAJ8627442.1"/>
    <property type="molecule type" value="Genomic_DNA"/>
</dbReference>
<reference evidence="1 2" key="1">
    <citation type="journal article" date="2022" name="Hortic Res">
        <title>A haplotype resolved chromosomal level avocado genome allows analysis of novel avocado genes.</title>
        <authorList>
            <person name="Nath O."/>
            <person name="Fletcher S.J."/>
            <person name="Hayward A."/>
            <person name="Shaw L.M."/>
            <person name="Masouleh A.K."/>
            <person name="Furtado A."/>
            <person name="Henry R.J."/>
            <person name="Mitter N."/>
        </authorList>
    </citation>
    <scope>NUCLEOTIDE SEQUENCE [LARGE SCALE GENOMIC DNA]</scope>
    <source>
        <strain evidence="2">cv. Hass</strain>
    </source>
</reference>
<keyword evidence="2" id="KW-1185">Reference proteome</keyword>
<gene>
    <name evidence="1" type="ORF">MRB53_020749</name>
</gene>
<dbReference type="Proteomes" id="UP001234297">
    <property type="component" value="Chromosome 6"/>
</dbReference>
<evidence type="ECO:0000313" key="2">
    <source>
        <dbReference type="Proteomes" id="UP001234297"/>
    </source>
</evidence>
<name>A0ACC2L257_PERAE</name>
<evidence type="ECO:0000313" key="1">
    <source>
        <dbReference type="EMBL" id="KAJ8627442.1"/>
    </source>
</evidence>
<comment type="caution">
    <text evidence="1">The sequence shown here is derived from an EMBL/GenBank/DDBJ whole genome shotgun (WGS) entry which is preliminary data.</text>
</comment>